<keyword evidence="1" id="KW-0067">ATP-binding</keyword>
<feature type="binding site" evidence="1">
    <location>
        <begin position="23"/>
        <end position="30"/>
    </location>
    <ligand>
        <name>ATP</name>
        <dbReference type="ChEBI" id="CHEBI:30616"/>
    </ligand>
</feature>
<keyword evidence="1" id="KW-0119">Carbohydrate metabolism</keyword>
<keyword evidence="3" id="KW-1185">Reference proteome</keyword>
<dbReference type="Proteomes" id="UP000537862">
    <property type="component" value="Unassembled WGS sequence"/>
</dbReference>
<comment type="pathway">
    <text evidence="1">Cell wall biogenesis; peptidoglycan recycling.</text>
</comment>
<dbReference type="EC" id="2.7.1.170" evidence="1"/>
<dbReference type="HAMAP" id="MF_01270">
    <property type="entry name" value="AnhMurNAc_kinase"/>
    <property type="match status" value="1"/>
</dbReference>
<dbReference type="PANTHER" id="PTHR30605">
    <property type="entry name" value="ANHYDRO-N-ACETYLMURAMIC ACID KINASE"/>
    <property type="match status" value="1"/>
</dbReference>
<reference evidence="2 3" key="1">
    <citation type="submission" date="2020-05" db="EMBL/GenBank/DDBJ databases">
        <authorList>
            <person name="Niu N."/>
        </authorList>
    </citation>
    <scope>NUCLEOTIDE SEQUENCE [LARGE SCALE GENOMIC DNA]</scope>
    <source>
        <strain evidence="2 3">3340-03</strain>
    </source>
</reference>
<dbReference type="GO" id="GO:0005524">
    <property type="term" value="F:ATP binding"/>
    <property type="evidence" value="ECO:0007669"/>
    <property type="project" value="UniProtKB-UniRule"/>
</dbReference>
<dbReference type="CDD" id="cd24050">
    <property type="entry name" value="ASKHA_NBD_ANMK"/>
    <property type="match status" value="1"/>
</dbReference>
<comment type="catalytic activity">
    <reaction evidence="1">
        <text>1,6-anhydro-N-acetyl-beta-muramate + ATP + H2O = N-acetyl-D-muramate 6-phosphate + ADP + H(+)</text>
        <dbReference type="Rhea" id="RHEA:24952"/>
        <dbReference type="ChEBI" id="CHEBI:15377"/>
        <dbReference type="ChEBI" id="CHEBI:15378"/>
        <dbReference type="ChEBI" id="CHEBI:30616"/>
        <dbReference type="ChEBI" id="CHEBI:58690"/>
        <dbReference type="ChEBI" id="CHEBI:58722"/>
        <dbReference type="ChEBI" id="CHEBI:456216"/>
        <dbReference type="EC" id="2.7.1.170"/>
    </reaction>
</comment>
<dbReference type="GO" id="GO:0016773">
    <property type="term" value="F:phosphotransferase activity, alcohol group as acceptor"/>
    <property type="evidence" value="ECO:0007669"/>
    <property type="project" value="UniProtKB-UniRule"/>
</dbReference>
<dbReference type="PANTHER" id="PTHR30605:SF0">
    <property type="entry name" value="ANHYDRO-N-ACETYLMURAMIC ACID KINASE"/>
    <property type="match status" value="1"/>
</dbReference>
<dbReference type="AlphaFoldDB" id="A0A849P2C3"/>
<keyword evidence="1 2" id="KW-0808">Transferase</keyword>
<evidence type="ECO:0000313" key="3">
    <source>
        <dbReference type="Proteomes" id="UP000537862"/>
    </source>
</evidence>
<evidence type="ECO:0000313" key="2">
    <source>
        <dbReference type="EMBL" id="NOL50791.1"/>
    </source>
</evidence>
<dbReference type="SUPFAM" id="SSF53067">
    <property type="entry name" value="Actin-like ATPase domain"/>
    <property type="match status" value="1"/>
</dbReference>
<dbReference type="GO" id="GO:0016301">
    <property type="term" value="F:kinase activity"/>
    <property type="evidence" value="ECO:0007669"/>
    <property type="project" value="UniProtKB-KW"/>
</dbReference>
<dbReference type="GO" id="GO:0009254">
    <property type="term" value="P:peptidoglycan turnover"/>
    <property type="evidence" value="ECO:0007669"/>
    <property type="project" value="UniProtKB-UniRule"/>
</dbReference>
<dbReference type="GO" id="GO:0006040">
    <property type="term" value="P:amino sugar metabolic process"/>
    <property type="evidence" value="ECO:0007669"/>
    <property type="project" value="InterPro"/>
</dbReference>
<keyword evidence="1 2" id="KW-0418">Kinase</keyword>
<dbReference type="GO" id="GO:0097175">
    <property type="term" value="P:1,6-anhydro-N-acetyl-beta-muramic acid catabolic process"/>
    <property type="evidence" value="ECO:0007669"/>
    <property type="project" value="UniProtKB-UniRule"/>
</dbReference>
<comment type="pathway">
    <text evidence="1">Amino-sugar metabolism; 1,6-anhydro-N-acetylmuramate degradation.</text>
</comment>
<dbReference type="UniPathway" id="UPA00544"/>
<comment type="caution">
    <text evidence="2">The sequence shown here is derived from an EMBL/GenBank/DDBJ whole genome shotgun (WGS) entry which is preliminary data.</text>
</comment>
<name>A0A849P2C3_9BURK</name>
<organism evidence="2 3">
    <name type="scientific">Pelistega suis</name>
    <dbReference type="NCBI Taxonomy" id="1631957"/>
    <lineage>
        <taxon>Bacteria</taxon>
        <taxon>Pseudomonadati</taxon>
        <taxon>Pseudomonadota</taxon>
        <taxon>Betaproteobacteria</taxon>
        <taxon>Burkholderiales</taxon>
        <taxon>Alcaligenaceae</taxon>
        <taxon>Pelistega</taxon>
    </lineage>
</organism>
<accession>A0A849P2C3</accession>
<gene>
    <name evidence="1" type="primary">anmK</name>
    <name evidence="2" type="ORF">HKX39_01175</name>
</gene>
<comment type="function">
    <text evidence="1">Catalyzes the specific phosphorylation of 1,6-anhydro-N-acetylmuramic acid (anhMurNAc) with the simultaneous cleavage of the 1,6-anhydro ring, generating MurNAc-6-P. Is required for the utilization of anhMurNAc either imported from the medium or derived from its own cell wall murein, and thus plays a role in cell wall recycling.</text>
</comment>
<sequence>MFRGSYQMNTHSDVQYFIGLMSGTSTDGVDGTLVAFQKDTFPRIIAFSSLAMPSDLRHTFLTLNKAGDNELEQAYLAANGLADLYAECCHDLLKQSQLSTEHITAIGAHGQTVRHRPDLGFTIQLNAPARLAELTKIDVIADFRSRDVAAGGQGAPFAPLLHQALFSDTTKTRVILNLGGIANITLLAPHQPLLGFDTGPANALMDYWIDKHLGKTFDKDGAWGASGNIHNGLLTQLLSEPYFAKSAPKSTGRDLFNPLWLDQHVVAFNEHIPAVDIMATLRALTTHSIAQAITRHSDKVDEIIVCGGGVKNIALMQELKALMGCEVNAIEQYGFDSQAIEALAFAWLAKAFYDKEPLNFPELTGSRHATIAGALYPR</sequence>
<comment type="similarity">
    <text evidence="1">Belongs to the anhydro-N-acetylmuramic acid kinase family.</text>
</comment>
<proteinExistence type="inferred from homology"/>
<dbReference type="InterPro" id="IPR043129">
    <property type="entry name" value="ATPase_NBD"/>
</dbReference>
<protein>
    <recommendedName>
        <fullName evidence="1">Anhydro-N-acetylmuramic acid kinase</fullName>
        <ecNumber evidence="1">2.7.1.170</ecNumber>
    </recommendedName>
    <alternativeName>
        <fullName evidence="1">AnhMurNAc kinase</fullName>
    </alternativeName>
</protein>
<keyword evidence="1" id="KW-0547">Nucleotide-binding</keyword>
<dbReference type="NCBIfam" id="NF007139">
    <property type="entry name" value="PRK09585.1-3"/>
    <property type="match status" value="1"/>
</dbReference>
<dbReference type="EMBL" id="JABGBN010000001">
    <property type="protein sequence ID" value="NOL50791.1"/>
    <property type="molecule type" value="Genomic_DNA"/>
</dbReference>
<dbReference type="Gene3D" id="3.30.420.40">
    <property type="match status" value="2"/>
</dbReference>
<dbReference type="UniPathway" id="UPA00343"/>
<dbReference type="Pfam" id="PF03702">
    <property type="entry name" value="AnmK"/>
    <property type="match status" value="1"/>
</dbReference>
<evidence type="ECO:0000256" key="1">
    <source>
        <dbReference type="HAMAP-Rule" id="MF_01270"/>
    </source>
</evidence>
<dbReference type="InterPro" id="IPR005338">
    <property type="entry name" value="Anhydro_N_Ac-Mur_kinase"/>
</dbReference>